<dbReference type="AlphaFoldDB" id="A0AAJ5QIY7"/>
<proteinExistence type="predicted"/>
<dbReference type="InterPro" id="IPR008711">
    <property type="entry name" value="Recombinase_NinB"/>
</dbReference>
<dbReference type="Pfam" id="PF05772">
    <property type="entry name" value="NinB"/>
    <property type="match status" value="1"/>
</dbReference>
<dbReference type="InterPro" id="IPR036619">
    <property type="entry name" value="NinB_sf"/>
</dbReference>
<dbReference type="EMBL" id="CP104758">
    <property type="protein sequence ID" value="WBG90045.1"/>
    <property type="molecule type" value="Genomic_DNA"/>
</dbReference>
<dbReference type="Proteomes" id="UP001211544">
    <property type="component" value="Chromosome"/>
</dbReference>
<organism evidence="1 2">
    <name type="scientific">Pantoea piersonii</name>
    <dbReference type="NCBI Taxonomy" id="2364647"/>
    <lineage>
        <taxon>Bacteria</taxon>
        <taxon>Pseudomonadati</taxon>
        <taxon>Pseudomonadota</taxon>
        <taxon>Gammaproteobacteria</taxon>
        <taxon>Enterobacterales</taxon>
        <taxon>Erwiniaceae</taxon>
        <taxon>Pantoea</taxon>
    </lineage>
</organism>
<keyword evidence="2" id="KW-1185">Reference proteome</keyword>
<name>A0AAJ5QIY7_9GAMM</name>
<dbReference type="KEGG" id="kpie:N5580_13210"/>
<reference evidence="1 2" key="1">
    <citation type="journal article" date="2022" name="J Glob Antimicrob Resist">
        <title>First complete genome of a multidrug resistant strain of the novel human pathogen Kalamiella piersonii (GABEKP28) identified in human saliva.</title>
        <authorList>
            <person name="McDonagh F."/>
            <person name="Singh N.K."/>
            <person name="Venkateswaran K."/>
            <person name="Lonappan A.M."/>
            <person name="Hallahan B."/>
            <person name="Tuohy A."/>
            <person name="Burke L."/>
            <person name="Kovarova A."/>
            <person name="Miliotis G."/>
        </authorList>
    </citation>
    <scope>NUCLEOTIDE SEQUENCE [LARGE SCALE GENOMIC DNA]</scope>
    <source>
        <strain evidence="1 2">GABEKP28</strain>
    </source>
</reference>
<evidence type="ECO:0000313" key="2">
    <source>
        <dbReference type="Proteomes" id="UP001211544"/>
    </source>
</evidence>
<dbReference type="Gene3D" id="1.10.3790.10">
    <property type="entry name" value="NinB"/>
    <property type="match status" value="1"/>
</dbReference>
<sequence length="145" mass="16368">MEKTKFLLRDNRIRQNLKDFIDSLPTDEHRPIEITISDSKRTLPQNDMFHALCADVQHQVVWQGMKLQLVDWKALFVSGHAIATGNPGQVVPGLEGEFCSIRESTSQMGVKRMASLIEYSTAWAVGNGVKLREVRYSGDYFGRAA</sequence>
<protein>
    <submittedName>
        <fullName evidence="1">Recombination protein NinB</fullName>
    </submittedName>
</protein>
<dbReference type="RefSeq" id="WP_269949353.1">
    <property type="nucleotide sequence ID" value="NZ_CP104758.1"/>
</dbReference>
<gene>
    <name evidence="1" type="ORF">N5580_13210</name>
</gene>
<accession>A0AAJ5QIY7</accession>
<dbReference type="SUPFAM" id="SSF103370">
    <property type="entry name" value="NinB"/>
    <property type="match status" value="1"/>
</dbReference>
<evidence type="ECO:0000313" key="1">
    <source>
        <dbReference type="EMBL" id="WBG90045.1"/>
    </source>
</evidence>